<dbReference type="OrthoDB" id="7779014at2"/>
<evidence type="ECO:0000313" key="2">
    <source>
        <dbReference type="EMBL" id="OWJ80311.1"/>
    </source>
</evidence>
<dbReference type="AlphaFoldDB" id="A0A212AFQ9"/>
<name>A0A212AFQ9_9RHOB</name>
<comment type="caution">
    <text evidence="2">The sequence shown here is derived from an EMBL/GenBank/DDBJ whole genome shotgun (WGS) entry which is preliminary data.</text>
</comment>
<dbReference type="PANTHER" id="PTHR33608:SF6">
    <property type="entry name" value="BLL2464 PROTEIN"/>
    <property type="match status" value="1"/>
</dbReference>
<feature type="domain" description="DUF58" evidence="1">
    <location>
        <begin position="60"/>
        <end position="261"/>
    </location>
</feature>
<evidence type="ECO:0000313" key="3">
    <source>
        <dbReference type="Proteomes" id="UP000196878"/>
    </source>
</evidence>
<evidence type="ECO:0000259" key="1">
    <source>
        <dbReference type="Pfam" id="PF01882"/>
    </source>
</evidence>
<dbReference type="Pfam" id="PF01882">
    <property type="entry name" value="DUF58"/>
    <property type="match status" value="1"/>
</dbReference>
<gene>
    <name evidence="2" type="ORF">CDV49_03305</name>
</gene>
<keyword evidence="3" id="KW-1185">Reference proteome</keyword>
<dbReference type="PANTHER" id="PTHR33608">
    <property type="entry name" value="BLL2464 PROTEIN"/>
    <property type="match status" value="1"/>
</dbReference>
<protein>
    <recommendedName>
        <fullName evidence="1">DUF58 domain-containing protein</fullName>
    </recommendedName>
</protein>
<dbReference type="RefSeq" id="WP_088214143.1">
    <property type="nucleotide sequence ID" value="NZ_NIPW01000005.1"/>
</dbReference>
<reference evidence="2 3" key="1">
    <citation type="submission" date="2016-12" db="EMBL/GenBank/DDBJ databases">
        <title>Comparison of Traditional DNA-DNA Hybridization with In Silico Genomic Analysis.</title>
        <authorList>
            <person name="Nicholson A.C."/>
            <person name="Humrighouse B.W."/>
            <person name="Graziano J."/>
            <person name="Lasker B."/>
            <person name="Whitney A.M."/>
            <person name="Mcquiston J.R."/>
        </authorList>
    </citation>
    <scope>NUCLEOTIDE SEQUENCE [LARGE SCALE GENOMIC DNA]</scope>
    <source>
        <strain evidence="2 3">H2240</strain>
    </source>
</reference>
<dbReference type="InterPro" id="IPR002881">
    <property type="entry name" value="DUF58"/>
</dbReference>
<proteinExistence type="predicted"/>
<sequence>MTASPRMEEERAFLELCEALAWRFSLRISGARPGQHRGRHAGSEGTFNDLSPLFRHPDPRRIDIRRTVADPFGETWVRRFAMPSTVTLHLMVDLSASIAATGATDRHRLAALLAGAFAGAVRLSGDACALAIAQGDAAEVVLAPGRDRGRALAVREAVEAARPAGRGVEGLVRLAPLTPVARTLVVLMSDFEITGEEAERLLAAFGSHALLPLWLRDSALEAEERQHPGRVPRLLRLNDPETGRARTSVVTSARWDRWRQQRERQREEVAAAFHRHGRDPVEIRDRIAPADLAAELARRVL</sequence>
<dbReference type="EMBL" id="NIPW01000005">
    <property type="protein sequence ID" value="OWJ80311.1"/>
    <property type="molecule type" value="Genomic_DNA"/>
</dbReference>
<organism evidence="2 3">
    <name type="scientific">Haematobacter genomosp. 1</name>
    <dbReference type="NCBI Taxonomy" id="366618"/>
    <lineage>
        <taxon>Bacteria</taxon>
        <taxon>Pseudomonadati</taxon>
        <taxon>Pseudomonadota</taxon>
        <taxon>Alphaproteobacteria</taxon>
        <taxon>Rhodobacterales</taxon>
        <taxon>Paracoccaceae</taxon>
        <taxon>Haematobacter</taxon>
    </lineage>
</organism>
<dbReference type="Proteomes" id="UP000196878">
    <property type="component" value="Unassembled WGS sequence"/>
</dbReference>
<accession>A0A212AFQ9</accession>